<keyword evidence="4" id="KW-1185">Reference proteome</keyword>
<evidence type="ECO:0000259" key="2">
    <source>
        <dbReference type="Pfam" id="PF05004"/>
    </source>
</evidence>
<feature type="compositionally biased region" description="Basic and acidic residues" evidence="1">
    <location>
        <begin position="195"/>
        <end position="212"/>
    </location>
</feature>
<dbReference type="RefSeq" id="XP_014153101.1">
    <property type="nucleotide sequence ID" value="XM_014297626.1"/>
</dbReference>
<accession>A0A0L0FR91</accession>
<sequence>ALLETAESEQESSTKLCTAALDAWGLLLTCVSDETAEALFYEKLTDFEEFLFSRNIELRISAAEVFALWLEEARESDEEFDTNSQEELDEIYRKLDGLAQEYETKSNSRSDRVKQRSTIKEVLAYIKDPDETPLAIVRLPHDEVRMDTWAEKREMDTIKQVVGSGLQYQMQVNVCLRSIFGLTGSINLSKDEQKQLAAEAQRDRKAKYESSLHKKSPYVKGRDKQRGSDRKAKYEDTGDYGDL</sequence>
<evidence type="ECO:0000313" key="4">
    <source>
        <dbReference type="Proteomes" id="UP000054560"/>
    </source>
</evidence>
<dbReference type="InterPro" id="IPR007701">
    <property type="entry name" value="Interferon-rel_develop_reg_N"/>
</dbReference>
<dbReference type="Pfam" id="PF05004">
    <property type="entry name" value="IFRD"/>
    <property type="match status" value="1"/>
</dbReference>
<dbReference type="OrthoDB" id="18978at2759"/>
<evidence type="ECO:0000256" key="1">
    <source>
        <dbReference type="SAM" id="MobiDB-lite"/>
    </source>
</evidence>
<dbReference type="EMBL" id="KQ242348">
    <property type="protein sequence ID" value="KNC79199.1"/>
    <property type="molecule type" value="Genomic_DNA"/>
</dbReference>
<proteinExistence type="predicted"/>
<feature type="compositionally biased region" description="Basic and acidic residues" evidence="1">
    <location>
        <begin position="220"/>
        <end position="236"/>
    </location>
</feature>
<evidence type="ECO:0000313" key="3">
    <source>
        <dbReference type="EMBL" id="KNC79199.1"/>
    </source>
</evidence>
<dbReference type="PANTHER" id="PTHR12354:SF1">
    <property type="entry name" value="INTERFERON-RELATED DEVELOPMENTAL REGULATOR 1"/>
    <property type="match status" value="1"/>
</dbReference>
<dbReference type="InterPro" id="IPR039777">
    <property type="entry name" value="IFRD"/>
</dbReference>
<gene>
    <name evidence="3" type="ORF">SARC_08398</name>
</gene>
<feature type="non-terminal residue" evidence="3">
    <location>
        <position position="1"/>
    </location>
</feature>
<organism evidence="3 4">
    <name type="scientific">Sphaeroforma arctica JP610</name>
    <dbReference type="NCBI Taxonomy" id="667725"/>
    <lineage>
        <taxon>Eukaryota</taxon>
        <taxon>Ichthyosporea</taxon>
        <taxon>Ichthyophonida</taxon>
        <taxon>Sphaeroforma</taxon>
    </lineage>
</organism>
<dbReference type="eggNOG" id="KOG2842">
    <property type="taxonomic scope" value="Eukaryota"/>
</dbReference>
<dbReference type="STRING" id="667725.A0A0L0FR91"/>
<name>A0A0L0FR91_9EUKA</name>
<reference evidence="3 4" key="1">
    <citation type="submission" date="2011-02" db="EMBL/GenBank/DDBJ databases">
        <title>The Genome Sequence of Sphaeroforma arctica JP610.</title>
        <authorList>
            <consortium name="The Broad Institute Genome Sequencing Platform"/>
            <person name="Russ C."/>
            <person name="Cuomo C."/>
            <person name="Young S.K."/>
            <person name="Zeng Q."/>
            <person name="Gargeya S."/>
            <person name="Alvarado L."/>
            <person name="Berlin A."/>
            <person name="Chapman S.B."/>
            <person name="Chen Z."/>
            <person name="Freedman E."/>
            <person name="Gellesch M."/>
            <person name="Goldberg J."/>
            <person name="Griggs A."/>
            <person name="Gujja S."/>
            <person name="Heilman E."/>
            <person name="Heiman D."/>
            <person name="Howarth C."/>
            <person name="Mehta T."/>
            <person name="Neiman D."/>
            <person name="Pearson M."/>
            <person name="Roberts A."/>
            <person name="Saif S."/>
            <person name="Shea T."/>
            <person name="Shenoy N."/>
            <person name="Sisk P."/>
            <person name="Stolte C."/>
            <person name="Sykes S."/>
            <person name="White J."/>
            <person name="Yandava C."/>
            <person name="Burger G."/>
            <person name="Gray M.W."/>
            <person name="Holland P.W.H."/>
            <person name="King N."/>
            <person name="Lang F.B.F."/>
            <person name="Roger A.J."/>
            <person name="Ruiz-Trillo I."/>
            <person name="Haas B."/>
            <person name="Nusbaum C."/>
            <person name="Birren B."/>
        </authorList>
    </citation>
    <scope>NUCLEOTIDE SEQUENCE [LARGE SCALE GENOMIC DNA]</scope>
    <source>
        <strain evidence="3 4">JP610</strain>
    </source>
</reference>
<feature type="domain" description="Interferon-related developmental regulator N-terminal" evidence="2">
    <location>
        <begin position="8"/>
        <end position="126"/>
    </location>
</feature>
<feature type="region of interest" description="Disordered" evidence="1">
    <location>
        <begin position="195"/>
        <end position="243"/>
    </location>
</feature>
<protein>
    <recommendedName>
        <fullName evidence="2">Interferon-related developmental regulator N-terminal domain-containing protein</fullName>
    </recommendedName>
</protein>
<dbReference type="GeneID" id="25908902"/>
<dbReference type="PANTHER" id="PTHR12354">
    <property type="entry name" value="INTERFERON-RELATED DEVELOPMENTAL REGULATOR"/>
    <property type="match status" value="1"/>
</dbReference>
<dbReference type="AlphaFoldDB" id="A0A0L0FR91"/>
<dbReference type="Proteomes" id="UP000054560">
    <property type="component" value="Unassembled WGS sequence"/>
</dbReference>